<dbReference type="Gene3D" id="3.40.190.10">
    <property type="entry name" value="Periplasmic binding protein-like II"/>
    <property type="match status" value="1"/>
</dbReference>
<accession>A0A921NAL5</accession>
<reference evidence="3" key="1">
    <citation type="journal article" date="2021" name="PeerJ">
        <title>Extensive microbial diversity within the chicken gut microbiome revealed by metagenomics and culture.</title>
        <authorList>
            <person name="Gilroy R."/>
            <person name="Ravi A."/>
            <person name="Getino M."/>
            <person name="Pursley I."/>
            <person name="Horton D.L."/>
            <person name="Alikhan N.F."/>
            <person name="Baker D."/>
            <person name="Gharbi K."/>
            <person name="Hall N."/>
            <person name="Watson M."/>
            <person name="Adriaenssens E.M."/>
            <person name="Foster-Nyarko E."/>
            <person name="Jarju S."/>
            <person name="Secka A."/>
            <person name="Antonio M."/>
            <person name="Oren A."/>
            <person name="Chaudhuri R.R."/>
            <person name="La Ragione R."/>
            <person name="Hildebrand F."/>
            <person name="Pallen M.J."/>
        </authorList>
    </citation>
    <scope>NUCLEOTIDE SEQUENCE</scope>
    <source>
        <strain evidence="3">CHK160-4876</strain>
    </source>
</reference>
<keyword evidence="1" id="KW-0732">Signal</keyword>
<reference evidence="3" key="2">
    <citation type="submission" date="2021-09" db="EMBL/GenBank/DDBJ databases">
        <authorList>
            <person name="Gilroy R."/>
        </authorList>
    </citation>
    <scope>NUCLEOTIDE SEQUENCE</scope>
    <source>
        <strain evidence="3">CHK160-4876</strain>
    </source>
</reference>
<feature type="chain" id="PRO_5038866419" evidence="1">
    <location>
        <begin position="22"/>
        <end position="518"/>
    </location>
</feature>
<dbReference type="EMBL" id="DYTV01000024">
    <property type="protein sequence ID" value="HJH10479.1"/>
    <property type="molecule type" value="Genomic_DNA"/>
</dbReference>
<dbReference type="Gene3D" id="3.10.105.10">
    <property type="entry name" value="Dipeptide-binding Protein, Domain 3"/>
    <property type="match status" value="1"/>
</dbReference>
<comment type="caution">
    <text evidence="3">The sequence shown here is derived from an EMBL/GenBank/DDBJ whole genome shotgun (WGS) entry which is preliminary data.</text>
</comment>
<evidence type="ECO:0000256" key="1">
    <source>
        <dbReference type="SAM" id="SignalP"/>
    </source>
</evidence>
<dbReference type="PROSITE" id="PS51257">
    <property type="entry name" value="PROKAR_LIPOPROTEIN"/>
    <property type="match status" value="1"/>
</dbReference>
<dbReference type="GO" id="GO:0043190">
    <property type="term" value="C:ATP-binding cassette (ABC) transporter complex"/>
    <property type="evidence" value="ECO:0007669"/>
    <property type="project" value="InterPro"/>
</dbReference>
<dbReference type="GO" id="GO:0015833">
    <property type="term" value="P:peptide transport"/>
    <property type="evidence" value="ECO:0007669"/>
    <property type="project" value="TreeGrafter"/>
</dbReference>
<dbReference type="GO" id="GO:1904680">
    <property type="term" value="F:peptide transmembrane transporter activity"/>
    <property type="evidence" value="ECO:0007669"/>
    <property type="project" value="TreeGrafter"/>
</dbReference>
<dbReference type="InterPro" id="IPR000914">
    <property type="entry name" value="SBP_5_dom"/>
</dbReference>
<dbReference type="Proteomes" id="UP000700212">
    <property type="component" value="Unassembled WGS sequence"/>
</dbReference>
<dbReference type="PANTHER" id="PTHR30290">
    <property type="entry name" value="PERIPLASMIC BINDING COMPONENT OF ABC TRANSPORTER"/>
    <property type="match status" value="1"/>
</dbReference>
<name>A0A921NAL5_9BACL</name>
<dbReference type="SUPFAM" id="SSF53850">
    <property type="entry name" value="Periplasmic binding protein-like II"/>
    <property type="match status" value="1"/>
</dbReference>
<sequence>MKKYKRLAIAATMTVGLLLSACGNDKNATDSEKSSSDKQLTIAHFYEMKELDPVIAWDGWNLSRMGIGENLIQLDENMNIKPVIAQEWEEQDTRTTIFTIRDDVTFHNGKAVDAEAVKASLERAIATTDREDIKIPVATIEAQGNKLTITTTEPFPTLLNNLADPVYIIVDATAAEQDEAKFKLHPIATGPFKIERFAPPMEMNLVKHTEHWSGAVAVDKVTVKGIADDATRVMALQSGEVDFITQVGAKDVQLFEGNEAYNVLRGPNLRVFQLGINMRQPYMNNLAFRQAMAHALNKEMYAENLVKGTPAVGPFTKELSFGYQGEDKYQYDVDKANALLDKAGFKDSDGNGIRELDGEDIILKYVLTTDHGNDAKNVAVAIQDDFKKVGIGVDVVLVENYNDMVNNGDYDLVWERWTSAPTADPAYFIEANYVTDALGNKGKYTNAEIDKIVEAFHNEFDKEKRDALGREATEILLEDIPTLFMYYQEGTVITKANVTGIARFMSEIYYIDERVKVD</sequence>
<feature type="signal peptide" evidence="1">
    <location>
        <begin position="1"/>
        <end position="21"/>
    </location>
</feature>
<evidence type="ECO:0000313" key="4">
    <source>
        <dbReference type="Proteomes" id="UP000700212"/>
    </source>
</evidence>
<evidence type="ECO:0000313" key="3">
    <source>
        <dbReference type="EMBL" id="HJH10479.1"/>
    </source>
</evidence>
<dbReference type="GO" id="GO:0042597">
    <property type="term" value="C:periplasmic space"/>
    <property type="evidence" value="ECO:0007669"/>
    <property type="project" value="UniProtKB-ARBA"/>
</dbReference>
<dbReference type="PIRSF" id="PIRSF002741">
    <property type="entry name" value="MppA"/>
    <property type="match status" value="1"/>
</dbReference>
<proteinExistence type="predicted"/>
<dbReference type="InterPro" id="IPR039424">
    <property type="entry name" value="SBP_5"/>
</dbReference>
<organism evidence="3 4">
    <name type="scientific">Metalysinibacillus jejuensis</name>
    <dbReference type="NCBI Taxonomy" id="914327"/>
    <lineage>
        <taxon>Bacteria</taxon>
        <taxon>Bacillati</taxon>
        <taxon>Bacillota</taxon>
        <taxon>Bacilli</taxon>
        <taxon>Bacillales</taxon>
        <taxon>Caryophanaceae</taxon>
        <taxon>Metalysinibacillus</taxon>
    </lineage>
</organism>
<dbReference type="Pfam" id="PF00496">
    <property type="entry name" value="SBP_bac_5"/>
    <property type="match status" value="1"/>
</dbReference>
<protein>
    <submittedName>
        <fullName evidence="3">ABC transporter substrate-binding protein</fullName>
    </submittedName>
</protein>
<gene>
    <name evidence="3" type="ORF">K8V30_02095</name>
</gene>
<dbReference type="PANTHER" id="PTHR30290:SF81">
    <property type="entry name" value="OLIGOPEPTIDE-BINDING PROTEIN OPPA"/>
    <property type="match status" value="1"/>
</dbReference>
<dbReference type="AlphaFoldDB" id="A0A921NAL5"/>
<dbReference type="InterPro" id="IPR030678">
    <property type="entry name" value="Peptide/Ni-bd"/>
</dbReference>
<evidence type="ECO:0000259" key="2">
    <source>
        <dbReference type="Pfam" id="PF00496"/>
    </source>
</evidence>
<feature type="domain" description="Solute-binding protein family 5" evidence="2">
    <location>
        <begin position="80"/>
        <end position="432"/>
    </location>
</feature>